<comment type="similarity">
    <text evidence="2">Belongs to the oxygen-dependent FAD-linked oxidoreductase family.</text>
</comment>
<accession>A0A194WAS1</accession>
<evidence type="ECO:0000259" key="7">
    <source>
        <dbReference type="PROSITE" id="PS51387"/>
    </source>
</evidence>
<comment type="cofactor">
    <cofactor evidence="1">
        <name>FAD</name>
        <dbReference type="ChEBI" id="CHEBI:57692"/>
    </cofactor>
</comment>
<dbReference type="Proteomes" id="UP000078559">
    <property type="component" value="Chromosome 10"/>
</dbReference>
<dbReference type="PROSITE" id="PS51387">
    <property type="entry name" value="FAD_PCMH"/>
    <property type="match status" value="1"/>
</dbReference>
<evidence type="ECO:0000256" key="3">
    <source>
        <dbReference type="ARBA" id="ARBA00022630"/>
    </source>
</evidence>
<sequence>MSAIIPSDHDLPILYRDSTPRDKFLESVWGHVFNQRQAKEARVPRAVIHATSTSHVAAAVKLANELGCRLSVRSGGHSWAAWSVRDDAILLDLGSLPGGKYSSSSSEGSVKAQGGGGGGGGDKGIEYDEKTGILSCPSSATGRMVNGFLAGKGRMFAGGHCPDVGLGGFLLQGGMGWNCKNWGWACESIVEFDAVTADGRTVHASEGENADLLWAARGAGPGFPAIITRFYLKTRPLHEMYQSLYIYPISEYRKVLQWVIDTCETGDTDTEIVAVGQYIPEHPDPVILANFLTFKPDRAQGEAALKPFHDDPNRPPNPLIEFFAKPTSLPDQYAPQAASNPEGHRYCSENAYIRNEEDVPSVLEEAFTMLPNRKTFALYFGMAPTSRREHYVTDLVREGDGYTHAGSAMALSMHTDHYFALYTVWEEPEGDEKFTSWTHDVMSRVERFSAGSYLGDADFQHRRTKFWRDGNAKRLMEIRRRWDPEGRICGYLDKGDKSGVEGLKNEFEWE</sequence>
<keyword evidence="4" id="KW-0274">FAD</keyword>
<dbReference type="AlphaFoldDB" id="A0A194WAS1"/>
<dbReference type="Gene3D" id="3.30.465.10">
    <property type="match status" value="1"/>
</dbReference>
<feature type="compositionally biased region" description="Gly residues" evidence="6">
    <location>
        <begin position="113"/>
        <end position="122"/>
    </location>
</feature>
<protein>
    <submittedName>
        <fullName evidence="8">6-hydroxy-D-nicotine oxidase</fullName>
    </submittedName>
</protein>
<keyword evidence="9" id="KW-1185">Reference proteome</keyword>
<dbReference type="PANTHER" id="PTHR42973:SF39">
    <property type="entry name" value="FAD-BINDING PCMH-TYPE DOMAIN-CONTAINING PROTEIN"/>
    <property type="match status" value="1"/>
</dbReference>
<evidence type="ECO:0000256" key="1">
    <source>
        <dbReference type="ARBA" id="ARBA00001974"/>
    </source>
</evidence>
<dbReference type="PANTHER" id="PTHR42973">
    <property type="entry name" value="BINDING OXIDOREDUCTASE, PUTATIVE (AFU_ORTHOLOGUE AFUA_1G17690)-RELATED"/>
    <property type="match status" value="1"/>
</dbReference>
<keyword evidence="5" id="KW-0560">Oxidoreductase</keyword>
<feature type="region of interest" description="Disordered" evidence="6">
    <location>
        <begin position="100"/>
        <end position="123"/>
    </location>
</feature>
<dbReference type="InterPro" id="IPR006094">
    <property type="entry name" value="Oxid_FAD_bind_N"/>
</dbReference>
<dbReference type="SMR" id="A0A194WAS1"/>
<dbReference type="Gene3D" id="3.40.462.20">
    <property type="match status" value="1"/>
</dbReference>
<dbReference type="InterPro" id="IPR016169">
    <property type="entry name" value="FAD-bd_PCMH_sub2"/>
</dbReference>
<gene>
    <name evidence="8" type="ORF">VM1G_09064</name>
</gene>
<dbReference type="InterPro" id="IPR016167">
    <property type="entry name" value="FAD-bd_PCMH_sub1"/>
</dbReference>
<evidence type="ECO:0000256" key="5">
    <source>
        <dbReference type="ARBA" id="ARBA00023002"/>
    </source>
</evidence>
<dbReference type="SUPFAM" id="SSF56176">
    <property type="entry name" value="FAD-binding/transporter-associated domain-like"/>
    <property type="match status" value="1"/>
</dbReference>
<reference evidence="8" key="1">
    <citation type="submission" date="2014-12" db="EMBL/GenBank/DDBJ databases">
        <title>Genome Sequence of Valsa Canker Pathogens Uncovers a Specific Adaption of Colonization on Woody Bark.</title>
        <authorList>
            <person name="Yin Z."/>
            <person name="Liu H."/>
            <person name="Gao X."/>
            <person name="Li Z."/>
            <person name="Song N."/>
            <person name="Ke X."/>
            <person name="Dai Q."/>
            <person name="Wu Y."/>
            <person name="Sun Y."/>
            <person name="Xu J.-R."/>
            <person name="Kang Z.K."/>
            <person name="Wang L."/>
            <person name="Huang L."/>
        </authorList>
    </citation>
    <scope>NUCLEOTIDE SEQUENCE [LARGE SCALE GENOMIC DNA]</scope>
    <source>
        <strain evidence="8">03-8</strain>
    </source>
</reference>
<dbReference type="OrthoDB" id="415825at2759"/>
<evidence type="ECO:0000256" key="6">
    <source>
        <dbReference type="SAM" id="MobiDB-lite"/>
    </source>
</evidence>
<keyword evidence="3" id="KW-0285">Flavoprotein</keyword>
<dbReference type="EMBL" id="CM003107">
    <property type="protein sequence ID" value="KUI73422.1"/>
    <property type="molecule type" value="Genomic_DNA"/>
</dbReference>
<dbReference type="InterPro" id="IPR016166">
    <property type="entry name" value="FAD-bd_PCMH"/>
</dbReference>
<feature type="compositionally biased region" description="Low complexity" evidence="6">
    <location>
        <begin position="100"/>
        <end position="109"/>
    </location>
</feature>
<proteinExistence type="inferred from homology"/>
<dbReference type="GO" id="GO:0071949">
    <property type="term" value="F:FAD binding"/>
    <property type="evidence" value="ECO:0007669"/>
    <property type="project" value="InterPro"/>
</dbReference>
<evidence type="ECO:0000313" key="8">
    <source>
        <dbReference type="EMBL" id="KUI73422.1"/>
    </source>
</evidence>
<evidence type="ECO:0000256" key="2">
    <source>
        <dbReference type="ARBA" id="ARBA00005466"/>
    </source>
</evidence>
<dbReference type="Pfam" id="PF01565">
    <property type="entry name" value="FAD_binding_4"/>
    <property type="match status" value="2"/>
</dbReference>
<dbReference type="InterPro" id="IPR050416">
    <property type="entry name" value="FAD-linked_Oxidoreductase"/>
</dbReference>
<organism evidence="8 9">
    <name type="scientific">Cytospora mali</name>
    <name type="common">Apple Valsa canker fungus</name>
    <name type="synonym">Valsa mali</name>
    <dbReference type="NCBI Taxonomy" id="578113"/>
    <lineage>
        <taxon>Eukaryota</taxon>
        <taxon>Fungi</taxon>
        <taxon>Dikarya</taxon>
        <taxon>Ascomycota</taxon>
        <taxon>Pezizomycotina</taxon>
        <taxon>Sordariomycetes</taxon>
        <taxon>Sordariomycetidae</taxon>
        <taxon>Diaporthales</taxon>
        <taxon>Cytosporaceae</taxon>
        <taxon>Cytospora</taxon>
    </lineage>
</organism>
<dbReference type="InterPro" id="IPR036318">
    <property type="entry name" value="FAD-bd_PCMH-like_sf"/>
</dbReference>
<dbReference type="GO" id="GO:0016491">
    <property type="term" value="F:oxidoreductase activity"/>
    <property type="evidence" value="ECO:0007669"/>
    <property type="project" value="UniProtKB-KW"/>
</dbReference>
<dbReference type="Gene3D" id="3.30.43.10">
    <property type="entry name" value="Uridine Diphospho-n-acetylenolpyruvylglucosamine Reductase, domain 2"/>
    <property type="match status" value="1"/>
</dbReference>
<evidence type="ECO:0000256" key="4">
    <source>
        <dbReference type="ARBA" id="ARBA00022827"/>
    </source>
</evidence>
<feature type="domain" description="FAD-binding PCMH-type" evidence="7">
    <location>
        <begin position="40"/>
        <end position="237"/>
    </location>
</feature>
<evidence type="ECO:0000313" key="9">
    <source>
        <dbReference type="Proteomes" id="UP000078559"/>
    </source>
</evidence>
<name>A0A194WAS1_CYTMA</name>